<evidence type="ECO:0000256" key="1">
    <source>
        <dbReference type="ARBA" id="ARBA00004141"/>
    </source>
</evidence>
<evidence type="ECO:0000256" key="3">
    <source>
        <dbReference type="ARBA" id="ARBA00022679"/>
    </source>
</evidence>
<keyword evidence="7" id="KW-0270">Exopolysaccharide synthesis</keyword>
<feature type="domain" description="Bacterial sugar transferase" evidence="9">
    <location>
        <begin position="273"/>
        <end position="456"/>
    </location>
</feature>
<evidence type="ECO:0000313" key="11">
    <source>
        <dbReference type="Proteomes" id="UP000309138"/>
    </source>
</evidence>
<dbReference type="InterPro" id="IPR017464">
    <property type="entry name" value="Sugar_tfrase_EpsB_2"/>
</dbReference>
<dbReference type="Proteomes" id="UP000309138">
    <property type="component" value="Unassembled WGS sequence"/>
</dbReference>
<dbReference type="EMBL" id="SWKR01000002">
    <property type="protein sequence ID" value="TKD51255.1"/>
    <property type="molecule type" value="Genomic_DNA"/>
</dbReference>
<dbReference type="PANTHER" id="PTHR30576">
    <property type="entry name" value="COLANIC BIOSYNTHESIS UDP-GLUCOSE LIPID CARRIER TRANSFERASE"/>
    <property type="match status" value="1"/>
</dbReference>
<keyword evidence="3 10" id="KW-0808">Transferase</keyword>
<keyword evidence="6 8" id="KW-0472">Membrane</keyword>
<name>A0A4U1L4Y7_9SPHN</name>
<dbReference type="NCBIfam" id="TIGR03025">
    <property type="entry name" value="EPS_sugtrans"/>
    <property type="match status" value="1"/>
</dbReference>
<comment type="subcellular location">
    <subcellularLocation>
        <location evidence="1">Membrane</location>
        <topology evidence="1">Multi-pass membrane protein</topology>
    </subcellularLocation>
</comment>
<keyword evidence="4 8" id="KW-0812">Transmembrane</keyword>
<dbReference type="Pfam" id="PF02397">
    <property type="entry name" value="Bac_transf"/>
    <property type="match status" value="1"/>
</dbReference>
<dbReference type="InterPro" id="IPR003362">
    <property type="entry name" value="Bact_transf"/>
</dbReference>
<organism evidence="10 11">
    <name type="scientific">Sphingomonas baiyangensis</name>
    <dbReference type="NCBI Taxonomy" id="2572576"/>
    <lineage>
        <taxon>Bacteria</taxon>
        <taxon>Pseudomonadati</taxon>
        <taxon>Pseudomonadota</taxon>
        <taxon>Alphaproteobacteria</taxon>
        <taxon>Sphingomonadales</taxon>
        <taxon>Sphingomonadaceae</taxon>
        <taxon>Sphingomonas</taxon>
    </lineage>
</organism>
<evidence type="ECO:0000256" key="2">
    <source>
        <dbReference type="ARBA" id="ARBA00006464"/>
    </source>
</evidence>
<evidence type="ECO:0000256" key="5">
    <source>
        <dbReference type="ARBA" id="ARBA00022989"/>
    </source>
</evidence>
<comment type="similarity">
    <text evidence="2">Belongs to the bacterial sugar transferase family.</text>
</comment>
<evidence type="ECO:0000256" key="6">
    <source>
        <dbReference type="ARBA" id="ARBA00023136"/>
    </source>
</evidence>
<keyword evidence="11" id="KW-1185">Reference proteome</keyword>
<evidence type="ECO:0000259" key="9">
    <source>
        <dbReference type="Pfam" id="PF02397"/>
    </source>
</evidence>
<dbReference type="PANTHER" id="PTHR30576:SF0">
    <property type="entry name" value="UNDECAPRENYL-PHOSPHATE N-ACETYLGALACTOSAMINYL 1-PHOSPHATE TRANSFERASE-RELATED"/>
    <property type="match status" value="1"/>
</dbReference>
<dbReference type="OrthoDB" id="9808602at2"/>
<dbReference type="GO" id="GO:0016020">
    <property type="term" value="C:membrane"/>
    <property type="evidence" value="ECO:0007669"/>
    <property type="project" value="UniProtKB-SubCell"/>
</dbReference>
<protein>
    <submittedName>
        <fullName evidence="10">TIGR03013 family PEP-CTERM/XrtA system glycosyltransferase</fullName>
    </submittedName>
</protein>
<evidence type="ECO:0000256" key="7">
    <source>
        <dbReference type="ARBA" id="ARBA00023169"/>
    </source>
</evidence>
<evidence type="ECO:0000256" key="4">
    <source>
        <dbReference type="ARBA" id="ARBA00022692"/>
    </source>
</evidence>
<dbReference type="GO" id="GO:0000271">
    <property type="term" value="P:polysaccharide biosynthetic process"/>
    <property type="evidence" value="ECO:0007669"/>
    <property type="project" value="UniProtKB-KW"/>
</dbReference>
<evidence type="ECO:0000313" key="10">
    <source>
        <dbReference type="EMBL" id="TKD51255.1"/>
    </source>
</evidence>
<proteinExistence type="inferred from homology"/>
<reference evidence="10 11" key="1">
    <citation type="submission" date="2019-04" db="EMBL/GenBank/DDBJ databases">
        <authorList>
            <person name="Yang Y."/>
            <person name="Wei D."/>
        </authorList>
    </citation>
    <scope>NUCLEOTIDE SEQUENCE [LARGE SCALE GENOMIC DNA]</scope>
    <source>
        <strain evidence="10 11">L-1-4w-11</strain>
    </source>
</reference>
<keyword evidence="5 8" id="KW-1133">Transmembrane helix</keyword>
<feature type="transmembrane region" description="Helical" evidence="8">
    <location>
        <begin position="113"/>
        <end position="131"/>
    </location>
</feature>
<feature type="transmembrane region" description="Helical" evidence="8">
    <location>
        <begin position="51"/>
        <end position="73"/>
    </location>
</feature>
<evidence type="ECO:0000256" key="8">
    <source>
        <dbReference type="SAM" id="Phobius"/>
    </source>
</evidence>
<dbReference type="InterPro" id="IPR017475">
    <property type="entry name" value="EPS_sugar_tfrase"/>
</dbReference>
<dbReference type="RefSeq" id="WP_136943200.1">
    <property type="nucleotide sequence ID" value="NZ_SWKR01000002.1"/>
</dbReference>
<dbReference type="GO" id="GO:0016780">
    <property type="term" value="F:phosphotransferase activity, for other substituted phosphate groups"/>
    <property type="evidence" value="ECO:0007669"/>
    <property type="project" value="TreeGrafter"/>
</dbReference>
<accession>A0A4U1L4Y7</accession>
<sequence length="462" mass="51523">MIRLFKHYVPNAVLLLGLLDFLCLVAAAEFGWQYRLHEVGIEVEPIATRVPQLLSFAASMLLAMVAVGVYSASALTSLRFAAARLIVAVSLGTIFLSVLFFLVPAITFWRSNLLYAMAAAIVGLFLLRLLVGKTLGGQVFKRRVVVLGAGPRAARLKSLAQTPGSGFVVVGYVSMSEANRVIPEAIARDAIYNLADHVVLLNASEVVLALEERRNALPLKDLVRIKTTGVHVNEISTFLERETGRVDLDSVNPSWLIFSDGFSSGRMFSSMFKRLFDVTASTLLLVLMAPVILIAAIAVKLDSRGPAFYRQRRVGLYNQGFDIVKLRSMRTDAELAGQAVWAEKDDPRITRIGRLLRKTRVDELPQCWSVLKGEMSFVGPRPERPQFVDDLEQKLPYYAERHMVKPGITGWAQINYPYGASIEDARQKLEYDLYYAKNYSPFLDILILLQTVRVVLWPEGAR</sequence>
<dbReference type="Pfam" id="PF13727">
    <property type="entry name" value="CoA_binding_3"/>
    <property type="match status" value="1"/>
</dbReference>
<feature type="transmembrane region" description="Helical" evidence="8">
    <location>
        <begin position="85"/>
        <end position="107"/>
    </location>
</feature>
<dbReference type="AlphaFoldDB" id="A0A4U1L4Y7"/>
<gene>
    <name evidence="10" type="ORF">FBR43_11190</name>
</gene>
<feature type="transmembrane region" description="Helical" evidence="8">
    <location>
        <begin position="275"/>
        <end position="299"/>
    </location>
</feature>
<comment type="caution">
    <text evidence="10">The sequence shown here is derived from an EMBL/GenBank/DDBJ whole genome shotgun (WGS) entry which is preliminary data.</text>
</comment>
<dbReference type="NCBIfam" id="TIGR03013">
    <property type="entry name" value="EpsB_2"/>
    <property type="match status" value="1"/>
</dbReference>